<evidence type="ECO:0000313" key="3">
    <source>
        <dbReference type="EMBL" id="KNC53626.1"/>
    </source>
</evidence>
<keyword evidence="1" id="KW-0472">Membrane</keyword>
<dbReference type="GeneID" id="25561090"/>
<evidence type="ECO:0000256" key="2">
    <source>
        <dbReference type="SAM" id="SignalP"/>
    </source>
</evidence>
<feature type="signal peptide" evidence="2">
    <location>
        <begin position="1"/>
        <end position="22"/>
    </location>
</feature>
<reference evidence="3 4" key="1">
    <citation type="submission" date="2010-05" db="EMBL/GenBank/DDBJ databases">
        <title>The Genome Sequence of Thecamonas trahens ATCC 50062.</title>
        <authorList>
            <consortium name="The Broad Institute Genome Sequencing Platform"/>
            <person name="Russ C."/>
            <person name="Cuomo C."/>
            <person name="Shea T."/>
            <person name="Young S.K."/>
            <person name="Zeng Q."/>
            <person name="Koehrsen M."/>
            <person name="Haas B."/>
            <person name="Borodovsky M."/>
            <person name="Guigo R."/>
            <person name="Alvarado L."/>
            <person name="Berlin A."/>
            <person name="Bochicchio J."/>
            <person name="Borenstein D."/>
            <person name="Chapman S."/>
            <person name="Chen Z."/>
            <person name="Freedman E."/>
            <person name="Gellesch M."/>
            <person name="Goldberg J."/>
            <person name="Griggs A."/>
            <person name="Gujja S."/>
            <person name="Heilman E."/>
            <person name="Heiman D."/>
            <person name="Hepburn T."/>
            <person name="Howarth C."/>
            <person name="Jen D."/>
            <person name="Larson L."/>
            <person name="Mehta T."/>
            <person name="Park D."/>
            <person name="Pearson M."/>
            <person name="Roberts A."/>
            <person name="Saif S."/>
            <person name="Shenoy N."/>
            <person name="Sisk P."/>
            <person name="Stolte C."/>
            <person name="Sykes S."/>
            <person name="Thomson T."/>
            <person name="Walk T."/>
            <person name="White J."/>
            <person name="Yandava C."/>
            <person name="Burger G."/>
            <person name="Gray M.W."/>
            <person name="Holland P.W.H."/>
            <person name="King N."/>
            <person name="Lang F.B.F."/>
            <person name="Roger A.J."/>
            <person name="Ruiz-Trillo I."/>
            <person name="Lander E."/>
            <person name="Nusbaum C."/>
        </authorList>
    </citation>
    <scope>NUCLEOTIDE SEQUENCE [LARGE SCALE GENOMIC DNA]</scope>
    <source>
        <strain evidence="3 4">ATCC 50062</strain>
    </source>
</reference>
<dbReference type="Proteomes" id="UP000054408">
    <property type="component" value="Unassembled WGS sequence"/>
</dbReference>
<accession>A0A0L0DNQ0</accession>
<dbReference type="RefSeq" id="XP_013761943.1">
    <property type="nucleotide sequence ID" value="XM_013906489.1"/>
</dbReference>
<name>A0A0L0DNQ0_THETB</name>
<keyword evidence="4" id="KW-1185">Reference proteome</keyword>
<gene>
    <name evidence="3" type="ORF">AMSG_01335</name>
</gene>
<organism evidence="3 4">
    <name type="scientific">Thecamonas trahens ATCC 50062</name>
    <dbReference type="NCBI Taxonomy" id="461836"/>
    <lineage>
        <taxon>Eukaryota</taxon>
        <taxon>Apusozoa</taxon>
        <taxon>Apusomonadida</taxon>
        <taxon>Apusomonadidae</taxon>
        <taxon>Thecamonas</taxon>
    </lineage>
</organism>
<evidence type="ECO:0000313" key="4">
    <source>
        <dbReference type="Proteomes" id="UP000054408"/>
    </source>
</evidence>
<dbReference type="AlphaFoldDB" id="A0A0L0DNQ0"/>
<feature type="chain" id="PRO_5005537326" evidence="2">
    <location>
        <begin position="23"/>
        <end position="72"/>
    </location>
</feature>
<proteinExistence type="predicted"/>
<protein>
    <submittedName>
        <fullName evidence="3">Uncharacterized protein</fullName>
    </submittedName>
</protein>
<keyword evidence="1" id="KW-0812">Transmembrane</keyword>
<dbReference type="EMBL" id="GL349437">
    <property type="protein sequence ID" value="KNC53626.1"/>
    <property type="molecule type" value="Genomic_DNA"/>
</dbReference>
<keyword evidence="1" id="KW-1133">Transmembrane helix</keyword>
<feature type="transmembrane region" description="Helical" evidence="1">
    <location>
        <begin position="49"/>
        <end position="71"/>
    </location>
</feature>
<sequence>MVKTTAAIACFALFCLMALATAENVATHNDDGTVSMASAGSRLSLSRTAWFLFAWHGPLMLLLSFVFFAVYN</sequence>
<evidence type="ECO:0000256" key="1">
    <source>
        <dbReference type="SAM" id="Phobius"/>
    </source>
</evidence>
<keyword evidence="2" id="KW-0732">Signal</keyword>